<comment type="caution">
    <text evidence="2">The sequence shown here is derived from an EMBL/GenBank/DDBJ whole genome shotgun (WGS) entry which is preliminary data.</text>
</comment>
<sequence length="368" mass="42002">MNKRCVVSVVAFSFFVSACRQAVVPSADYMILDEVAYVDTFPQTFTIGQGTLFDPDVIGVSSIVIRDSLLLISTSDNKGYWSLVSLPEYKHLGKYLMKGNGPNELLSSPWVKQQNFLKEQGRLKAIIYSFPTGKSYKMDLSETIKNKALRMRMMQDSFPRNLTAFIVLDSTTFLCKEINEEHTRQIRYILHKGEKTIPENLEKLNFSSVRAGEDFNILSTATKCNADGSRIVEAPNRLNQINVYSPDGSFGKTICVGRQLDRIGDVQDLDPQSRKRTYMDLVAFPDFFGALYLGEKRENIGKEMSKKPVIQFFDWDGNPLAEVKLDRFVSAYAVDLINGDLYALNYNMEEMYKYDFKEILEKLNKRSD</sequence>
<keyword evidence="3" id="KW-1185">Reference proteome</keyword>
<evidence type="ECO:0008006" key="4">
    <source>
        <dbReference type="Google" id="ProtNLM"/>
    </source>
</evidence>
<feature type="chain" id="PRO_5047287804" description="Lipoprotein" evidence="1">
    <location>
        <begin position="23"/>
        <end position="368"/>
    </location>
</feature>
<dbReference type="EMBL" id="JACOOK010000004">
    <property type="protein sequence ID" value="MBC5617001.1"/>
    <property type="molecule type" value="Genomic_DNA"/>
</dbReference>
<dbReference type="Pfam" id="PF15869">
    <property type="entry name" value="TolB_like"/>
    <property type="match status" value="1"/>
</dbReference>
<evidence type="ECO:0000313" key="3">
    <source>
        <dbReference type="Proteomes" id="UP000636891"/>
    </source>
</evidence>
<reference evidence="2 3" key="1">
    <citation type="submission" date="2020-08" db="EMBL/GenBank/DDBJ databases">
        <title>Genome public.</title>
        <authorList>
            <person name="Liu C."/>
            <person name="Sun Q."/>
        </authorList>
    </citation>
    <scope>NUCLEOTIDE SEQUENCE [LARGE SCALE GENOMIC DNA]</scope>
    <source>
        <strain evidence="2 3">New-7</strain>
    </source>
</reference>
<gene>
    <name evidence="2" type="ORF">H8S08_08230</name>
</gene>
<name>A0ABR7CMV7_9BACT</name>
<accession>A0ABR7CMV7</accession>
<proteinExistence type="predicted"/>
<keyword evidence="1" id="KW-0732">Signal</keyword>
<protein>
    <recommendedName>
        <fullName evidence="4">Lipoprotein</fullName>
    </recommendedName>
</protein>
<organism evidence="2 3">
    <name type="scientific">Alistipes hominis</name>
    <dbReference type="NCBI Taxonomy" id="2763015"/>
    <lineage>
        <taxon>Bacteria</taxon>
        <taxon>Pseudomonadati</taxon>
        <taxon>Bacteroidota</taxon>
        <taxon>Bacteroidia</taxon>
        <taxon>Bacteroidales</taxon>
        <taxon>Rikenellaceae</taxon>
        <taxon>Alistipes</taxon>
    </lineage>
</organism>
<dbReference type="PROSITE" id="PS51257">
    <property type="entry name" value="PROKAR_LIPOPROTEIN"/>
    <property type="match status" value="1"/>
</dbReference>
<feature type="signal peptide" evidence="1">
    <location>
        <begin position="1"/>
        <end position="22"/>
    </location>
</feature>
<evidence type="ECO:0000256" key="1">
    <source>
        <dbReference type="SAM" id="SignalP"/>
    </source>
</evidence>
<evidence type="ECO:0000313" key="2">
    <source>
        <dbReference type="EMBL" id="MBC5617001.1"/>
    </source>
</evidence>
<dbReference type="Proteomes" id="UP000636891">
    <property type="component" value="Unassembled WGS sequence"/>
</dbReference>
<dbReference type="RefSeq" id="WP_147387431.1">
    <property type="nucleotide sequence ID" value="NZ_JACOOK010000004.1"/>
</dbReference>